<comment type="caution">
    <text evidence="3">The sequence shown here is derived from an EMBL/GenBank/DDBJ whole genome shotgun (WGS) entry which is preliminary data.</text>
</comment>
<evidence type="ECO:0000313" key="4">
    <source>
        <dbReference type="Proteomes" id="UP000269276"/>
    </source>
</evidence>
<keyword evidence="1" id="KW-0732">Signal</keyword>
<dbReference type="AlphaFoldDB" id="A0A3M7E5T1"/>
<evidence type="ECO:0000313" key="3">
    <source>
        <dbReference type="EMBL" id="RMY71710.1"/>
    </source>
</evidence>
<sequence>MHVPTSIINMWLWLALLLCAITASANTEKVIFLAPPAVAFPNAGPTLEDLRLTSLNLDNLSLRTGLEVTFPNIDQPNGLDSWFLLDHLTEGQRYEVRVCWAATQPTAFTIDTFGVQQVFDSPELIQSLATFSENHHFRPDAAGIGRVHSNDRASVLFLRIQAAADYFSTNKTLMRHPPPVDVDIILDPYRGNIFPQSLTLTAGYIVLLAGGAWWLSGTIWKNNHVYSITHLDNLESMDVGQHDGDILSDQPGADQQQRATPQHPFYSLPSELILDIVDLLPPESFINFAFANYPLLHSYGLAPALSRPRVVYITTQTQIPALFPLLNLPPEIMLHVMRNLKPIDIMRFTVANYQDLARQGIAPSLGEETVQQLRNAVRARLAPG</sequence>
<feature type="domain" description="F-box" evidence="2">
    <location>
        <begin position="322"/>
        <end position="373"/>
    </location>
</feature>
<dbReference type="GO" id="GO:0005789">
    <property type="term" value="C:endoplasmic reticulum membrane"/>
    <property type="evidence" value="ECO:0007669"/>
    <property type="project" value="TreeGrafter"/>
</dbReference>
<evidence type="ECO:0000256" key="1">
    <source>
        <dbReference type="SAM" id="SignalP"/>
    </source>
</evidence>
<dbReference type="PANTHER" id="PTHR28022">
    <property type="entry name" value="GPI MANNOSYLTRANSFERASE 2 SUBUNIT PGA1"/>
    <property type="match status" value="1"/>
</dbReference>
<reference evidence="3 4" key="1">
    <citation type="journal article" date="2018" name="BMC Genomics">
        <title>Genomic evidence for intraspecific hybridization in a clonal and extremely halotolerant yeast.</title>
        <authorList>
            <person name="Gostincar C."/>
            <person name="Stajich J.E."/>
            <person name="Zupancic J."/>
            <person name="Zalar P."/>
            <person name="Gunde-Cimerman N."/>
        </authorList>
    </citation>
    <scope>NUCLEOTIDE SEQUENCE [LARGE SCALE GENOMIC DNA]</scope>
    <source>
        <strain evidence="3 4">EXF-2682</strain>
    </source>
</reference>
<organism evidence="3 4">
    <name type="scientific">Hortaea werneckii</name>
    <name type="common">Black yeast</name>
    <name type="synonym">Cladosporium werneckii</name>
    <dbReference type="NCBI Taxonomy" id="91943"/>
    <lineage>
        <taxon>Eukaryota</taxon>
        <taxon>Fungi</taxon>
        <taxon>Dikarya</taxon>
        <taxon>Ascomycota</taxon>
        <taxon>Pezizomycotina</taxon>
        <taxon>Dothideomycetes</taxon>
        <taxon>Dothideomycetidae</taxon>
        <taxon>Mycosphaerellales</taxon>
        <taxon>Teratosphaeriaceae</taxon>
        <taxon>Hortaea</taxon>
    </lineage>
</organism>
<dbReference type="GO" id="GO:0006506">
    <property type="term" value="P:GPI anchor biosynthetic process"/>
    <property type="evidence" value="ECO:0007669"/>
    <property type="project" value="TreeGrafter"/>
</dbReference>
<gene>
    <name evidence="3" type="ORF">D0863_04987</name>
</gene>
<dbReference type="VEuPathDB" id="FungiDB:BTJ68_01754"/>
<feature type="signal peptide" evidence="1">
    <location>
        <begin position="1"/>
        <end position="25"/>
    </location>
</feature>
<dbReference type="Pfam" id="PF00646">
    <property type="entry name" value="F-box"/>
    <property type="match status" value="1"/>
</dbReference>
<dbReference type="PROSITE" id="PS50181">
    <property type="entry name" value="FBOX"/>
    <property type="match status" value="1"/>
</dbReference>
<dbReference type="InterPro" id="IPR001810">
    <property type="entry name" value="F-box_dom"/>
</dbReference>
<dbReference type="PANTHER" id="PTHR28022:SF1">
    <property type="entry name" value="GPI MANNOSYLTRANSFERASE 2 SUBUNIT PGA1"/>
    <property type="match status" value="1"/>
</dbReference>
<dbReference type="Proteomes" id="UP000269276">
    <property type="component" value="Unassembled WGS sequence"/>
</dbReference>
<dbReference type="VEuPathDB" id="FungiDB:BTJ68_05249"/>
<accession>A0A3M7E5T1</accession>
<dbReference type="GO" id="GO:0031501">
    <property type="term" value="C:mannosyltransferase complex"/>
    <property type="evidence" value="ECO:0007669"/>
    <property type="project" value="TreeGrafter"/>
</dbReference>
<dbReference type="EMBL" id="QWIP01000138">
    <property type="protein sequence ID" value="RMY71710.1"/>
    <property type="molecule type" value="Genomic_DNA"/>
</dbReference>
<dbReference type="OrthoDB" id="3360032at2759"/>
<evidence type="ECO:0000259" key="2">
    <source>
        <dbReference type="PROSITE" id="PS50181"/>
    </source>
</evidence>
<proteinExistence type="predicted"/>
<feature type="chain" id="PRO_5018058374" description="F-box domain-containing protein" evidence="1">
    <location>
        <begin position="26"/>
        <end position="384"/>
    </location>
</feature>
<name>A0A3M7E5T1_HORWE</name>
<dbReference type="Pfam" id="PF10333">
    <property type="entry name" value="Pga1"/>
    <property type="match status" value="1"/>
</dbReference>
<protein>
    <recommendedName>
        <fullName evidence="2">F-box domain-containing protein</fullName>
    </recommendedName>
</protein>
<dbReference type="GO" id="GO:0000030">
    <property type="term" value="F:mannosyltransferase activity"/>
    <property type="evidence" value="ECO:0007669"/>
    <property type="project" value="TreeGrafter"/>
</dbReference>
<dbReference type="InterPro" id="IPR019433">
    <property type="entry name" value="GPI_ManTrfase_II_coact_Pga1"/>
</dbReference>